<dbReference type="EMBL" id="JACGCM010000182">
    <property type="protein sequence ID" value="KAF6175511.1"/>
    <property type="molecule type" value="Genomic_DNA"/>
</dbReference>
<dbReference type="Pfam" id="PF01535">
    <property type="entry name" value="PPR"/>
    <property type="match status" value="2"/>
</dbReference>
<name>A0A7J7P7T5_9MAGN</name>
<dbReference type="OrthoDB" id="185373at2759"/>
<dbReference type="PANTHER" id="PTHR47926:SF373">
    <property type="entry name" value="TETRATRICOPEPTIDE-LIKE HELICAL DOMAIN SUPERFAMILY, DYW DOMAIN-CONTAINING PROTEIN"/>
    <property type="match status" value="1"/>
</dbReference>
<dbReference type="InterPro" id="IPR046960">
    <property type="entry name" value="PPR_At4g14850-like_plant"/>
</dbReference>
<gene>
    <name evidence="2" type="ORF">GIB67_022001</name>
</gene>
<evidence type="ECO:0000313" key="3">
    <source>
        <dbReference type="Proteomes" id="UP000541444"/>
    </source>
</evidence>
<dbReference type="Gene3D" id="1.25.40.10">
    <property type="entry name" value="Tetratricopeptide repeat domain"/>
    <property type="match status" value="1"/>
</dbReference>
<reference evidence="2 3" key="1">
    <citation type="journal article" date="2020" name="IScience">
        <title>Genome Sequencing of the Endangered Kingdonia uniflora (Circaeasteraceae, Ranunculales) Reveals Potential Mechanisms of Evolutionary Specialization.</title>
        <authorList>
            <person name="Sun Y."/>
            <person name="Deng T."/>
            <person name="Zhang A."/>
            <person name="Moore M.J."/>
            <person name="Landis J.B."/>
            <person name="Lin N."/>
            <person name="Zhang H."/>
            <person name="Zhang X."/>
            <person name="Huang J."/>
            <person name="Zhang X."/>
            <person name="Sun H."/>
            <person name="Wang H."/>
        </authorList>
    </citation>
    <scope>NUCLEOTIDE SEQUENCE [LARGE SCALE GENOMIC DNA]</scope>
    <source>
        <strain evidence="2">TB1705</strain>
        <tissue evidence="2">Leaf</tissue>
    </source>
</reference>
<dbReference type="GO" id="GO:0009451">
    <property type="term" value="P:RNA modification"/>
    <property type="evidence" value="ECO:0007669"/>
    <property type="project" value="InterPro"/>
</dbReference>
<evidence type="ECO:0000313" key="2">
    <source>
        <dbReference type="EMBL" id="KAF6175511.1"/>
    </source>
</evidence>
<comment type="caution">
    <text evidence="2">The sequence shown here is derived from an EMBL/GenBank/DDBJ whole genome shotgun (WGS) entry which is preliminary data.</text>
</comment>
<dbReference type="GO" id="GO:0003723">
    <property type="term" value="F:RNA binding"/>
    <property type="evidence" value="ECO:0007669"/>
    <property type="project" value="InterPro"/>
</dbReference>
<dbReference type="AlphaFoldDB" id="A0A7J7P7T5"/>
<accession>A0A7J7P7T5</accession>
<organism evidence="2 3">
    <name type="scientific">Kingdonia uniflora</name>
    <dbReference type="NCBI Taxonomy" id="39325"/>
    <lineage>
        <taxon>Eukaryota</taxon>
        <taxon>Viridiplantae</taxon>
        <taxon>Streptophyta</taxon>
        <taxon>Embryophyta</taxon>
        <taxon>Tracheophyta</taxon>
        <taxon>Spermatophyta</taxon>
        <taxon>Magnoliopsida</taxon>
        <taxon>Ranunculales</taxon>
        <taxon>Circaeasteraceae</taxon>
        <taxon>Kingdonia</taxon>
    </lineage>
</organism>
<dbReference type="PANTHER" id="PTHR47926">
    <property type="entry name" value="PENTATRICOPEPTIDE REPEAT-CONTAINING PROTEIN"/>
    <property type="match status" value="1"/>
</dbReference>
<keyword evidence="1" id="KW-0677">Repeat</keyword>
<dbReference type="InterPro" id="IPR002885">
    <property type="entry name" value="PPR_rpt"/>
</dbReference>
<keyword evidence="3" id="KW-1185">Reference proteome</keyword>
<proteinExistence type="predicted"/>
<dbReference type="InterPro" id="IPR011990">
    <property type="entry name" value="TPR-like_helical_dom_sf"/>
</dbReference>
<evidence type="ECO:0008006" key="4">
    <source>
        <dbReference type="Google" id="ProtNLM"/>
    </source>
</evidence>
<evidence type="ECO:0000256" key="1">
    <source>
        <dbReference type="ARBA" id="ARBA00022737"/>
    </source>
</evidence>
<sequence length="118" mass="13340">MCFTGMALDNVTFIRVIFACSYTGRVEDGIEIFESMRLKYSVDPTAEHYACIVDLLGREGHEHEAMDMIKHMPIEADAVVWGVLLGACKMHMNMELAEIAAKKLLRLEPENVRPNILL</sequence>
<dbReference type="Proteomes" id="UP000541444">
    <property type="component" value="Unassembled WGS sequence"/>
</dbReference>
<protein>
    <recommendedName>
        <fullName evidence="4">Pentatricopeptide repeat-containing protein</fullName>
    </recommendedName>
</protein>